<dbReference type="PANTHER" id="PTHR30146:SF155">
    <property type="entry name" value="ALANINE RACEMASE"/>
    <property type="match status" value="1"/>
</dbReference>
<comment type="caution">
    <text evidence="5">The sequence shown here is derived from an EMBL/GenBank/DDBJ whole genome shotgun (WGS) entry which is preliminary data.</text>
</comment>
<keyword evidence="2 5" id="KW-0238">DNA-binding</keyword>
<dbReference type="RefSeq" id="WP_346172652.1">
    <property type="nucleotide sequence ID" value="NZ_BAAASD010000001.1"/>
</dbReference>
<dbReference type="Gene3D" id="1.10.260.40">
    <property type="entry name" value="lambda repressor-like DNA-binding domains"/>
    <property type="match status" value="1"/>
</dbReference>
<dbReference type="GO" id="GO:0003677">
    <property type="term" value="F:DNA binding"/>
    <property type="evidence" value="ECO:0007669"/>
    <property type="project" value="UniProtKB-KW"/>
</dbReference>
<evidence type="ECO:0000313" key="6">
    <source>
        <dbReference type="Proteomes" id="UP001500253"/>
    </source>
</evidence>
<dbReference type="Pfam" id="PF13377">
    <property type="entry name" value="Peripla_BP_3"/>
    <property type="match status" value="1"/>
</dbReference>
<proteinExistence type="predicted"/>
<dbReference type="InterPro" id="IPR010982">
    <property type="entry name" value="Lambda_DNA-bd_dom_sf"/>
</dbReference>
<organism evidence="5 6">
    <name type="scientific">Streptomyces cuspidosporus</name>
    <dbReference type="NCBI Taxonomy" id="66882"/>
    <lineage>
        <taxon>Bacteria</taxon>
        <taxon>Bacillati</taxon>
        <taxon>Actinomycetota</taxon>
        <taxon>Actinomycetes</taxon>
        <taxon>Kitasatosporales</taxon>
        <taxon>Streptomycetaceae</taxon>
        <taxon>Streptomyces</taxon>
    </lineage>
</organism>
<keyword evidence="1" id="KW-0805">Transcription regulation</keyword>
<accession>A0ABN3FA45</accession>
<evidence type="ECO:0000313" key="5">
    <source>
        <dbReference type="EMBL" id="GAA2325343.1"/>
    </source>
</evidence>
<dbReference type="InterPro" id="IPR000843">
    <property type="entry name" value="HTH_LacI"/>
</dbReference>
<evidence type="ECO:0000256" key="1">
    <source>
        <dbReference type="ARBA" id="ARBA00023015"/>
    </source>
</evidence>
<feature type="domain" description="HTH lacI-type" evidence="4">
    <location>
        <begin position="4"/>
        <end position="58"/>
    </location>
</feature>
<dbReference type="SMART" id="SM00354">
    <property type="entry name" value="HTH_LACI"/>
    <property type="match status" value="1"/>
</dbReference>
<dbReference type="InterPro" id="IPR028082">
    <property type="entry name" value="Peripla_BP_I"/>
</dbReference>
<dbReference type="PANTHER" id="PTHR30146">
    <property type="entry name" value="LACI-RELATED TRANSCRIPTIONAL REPRESSOR"/>
    <property type="match status" value="1"/>
</dbReference>
<dbReference type="CDD" id="cd01392">
    <property type="entry name" value="HTH_LacI"/>
    <property type="match status" value="1"/>
</dbReference>
<evidence type="ECO:0000256" key="3">
    <source>
        <dbReference type="ARBA" id="ARBA00023163"/>
    </source>
</evidence>
<keyword evidence="6" id="KW-1185">Reference proteome</keyword>
<name>A0ABN3FA45_9ACTN</name>
<reference evidence="5 6" key="1">
    <citation type="journal article" date="2019" name="Int. J. Syst. Evol. Microbiol.">
        <title>The Global Catalogue of Microorganisms (GCM) 10K type strain sequencing project: providing services to taxonomists for standard genome sequencing and annotation.</title>
        <authorList>
            <consortium name="The Broad Institute Genomics Platform"/>
            <consortium name="The Broad Institute Genome Sequencing Center for Infectious Disease"/>
            <person name="Wu L."/>
            <person name="Ma J."/>
        </authorList>
    </citation>
    <scope>NUCLEOTIDE SEQUENCE [LARGE SCALE GENOMIC DNA]</scope>
    <source>
        <strain evidence="5 6">JCM 4316</strain>
    </source>
</reference>
<dbReference type="Proteomes" id="UP001500253">
    <property type="component" value="Unassembled WGS sequence"/>
</dbReference>
<gene>
    <name evidence="5" type="ORF">GCM10010246_03130</name>
</gene>
<dbReference type="SUPFAM" id="SSF47413">
    <property type="entry name" value="lambda repressor-like DNA-binding domains"/>
    <property type="match status" value="1"/>
</dbReference>
<dbReference type="PROSITE" id="PS00356">
    <property type="entry name" value="HTH_LACI_1"/>
    <property type="match status" value="1"/>
</dbReference>
<keyword evidence="3" id="KW-0804">Transcription</keyword>
<dbReference type="InterPro" id="IPR046335">
    <property type="entry name" value="LacI/GalR-like_sensor"/>
</dbReference>
<dbReference type="PROSITE" id="PS50932">
    <property type="entry name" value="HTH_LACI_2"/>
    <property type="match status" value="1"/>
</dbReference>
<evidence type="ECO:0000259" key="4">
    <source>
        <dbReference type="PROSITE" id="PS50932"/>
    </source>
</evidence>
<dbReference type="Gene3D" id="3.40.50.2300">
    <property type="match status" value="2"/>
</dbReference>
<sequence length="346" mass="37105">MARRTIDDIAREAGVSRGAVSFALNGRPGVSEATRERILRIAKEMNWRPHSAARALGGARADAVGLVVARPVETIGVEPFFGQLLAGLQAELSAKSIALHLMVVEDTAAEIEVYRRWVSEHRVDAFVVVDLQVKDPRIAVLEELQVPSLILGGPGRHGGLTSVWADDRKAMLSVVEYLAALGHRRIAHLAGMPAFHHTARRMRALRDHAKRLELIDAVSIPTDYSDAQGAAATRTLLARSPRPTAIIYDSDVMAVAGLAVAAEMGVSVPDELSIVSFEDSVLTRIVHPPITALVRDTFALARQAARSVLAAIEDPGSARDLETATPILTVRGSTSPPPGDAVYETV</sequence>
<dbReference type="CDD" id="cd06267">
    <property type="entry name" value="PBP1_LacI_sugar_binding-like"/>
    <property type="match status" value="1"/>
</dbReference>
<protein>
    <submittedName>
        <fullName evidence="5">LacI family DNA-binding transcriptional regulator</fullName>
    </submittedName>
</protein>
<dbReference type="EMBL" id="BAAASD010000001">
    <property type="protein sequence ID" value="GAA2325343.1"/>
    <property type="molecule type" value="Genomic_DNA"/>
</dbReference>
<dbReference type="SUPFAM" id="SSF53822">
    <property type="entry name" value="Periplasmic binding protein-like I"/>
    <property type="match status" value="1"/>
</dbReference>
<dbReference type="Pfam" id="PF00356">
    <property type="entry name" value="LacI"/>
    <property type="match status" value="1"/>
</dbReference>
<evidence type="ECO:0000256" key="2">
    <source>
        <dbReference type="ARBA" id="ARBA00023125"/>
    </source>
</evidence>